<name>A0AA39XVV5_9PEZI</name>
<sequence length="249" mass="28208">MDRISSNTRSDLPATARPPVSRSSSASRRSASSSARSARSSRSVAPGPQRLYQWDPQRRTRRPIDPVGHHAQGSSTNITRLQGPTARPRAPSVPGNIPSRPTLTEPQARPAAQGRSRQHRGRRPIHINPESEVDSIIGFYSFRTDSILFHRAVFSRRFQYSLVHSRILDELDMQPMDLPGGLVRRIITHLGIIRSRRYVRLVAHQPRLQIQQQPGDFLVFSDPLLPQDPRIYLGQNFLDRYLGGRLPRL</sequence>
<organism evidence="2 3">
    <name type="scientific">Cercophora newfieldiana</name>
    <dbReference type="NCBI Taxonomy" id="92897"/>
    <lineage>
        <taxon>Eukaryota</taxon>
        <taxon>Fungi</taxon>
        <taxon>Dikarya</taxon>
        <taxon>Ascomycota</taxon>
        <taxon>Pezizomycotina</taxon>
        <taxon>Sordariomycetes</taxon>
        <taxon>Sordariomycetidae</taxon>
        <taxon>Sordariales</taxon>
        <taxon>Lasiosphaeriaceae</taxon>
        <taxon>Cercophora</taxon>
    </lineage>
</organism>
<evidence type="ECO:0000256" key="1">
    <source>
        <dbReference type="SAM" id="MobiDB-lite"/>
    </source>
</evidence>
<feature type="compositionally biased region" description="Polar residues" evidence="1">
    <location>
        <begin position="1"/>
        <end position="10"/>
    </location>
</feature>
<feature type="compositionally biased region" description="Basic and acidic residues" evidence="1">
    <location>
        <begin position="56"/>
        <end position="68"/>
    </location>
</feature>
<feature type="compositionally biased region" description="Low complexity" evidence="1">
    <location>
        <begin position="21"/>
        <end position="43"/>
    </location>
</feature>
<dbReference type="AlphaFoldDB" id="A0AA39XVV5"/>
<dbReference type="EMBL" id="JAULSV010000006">
    <property type="protein sequence ID" value="KAK0641223.1"/>
    <property type="molecule type" value="Genomic_DNA"/>
</dbReference>
<protein>
    <submittedName>
        <fullName evidence="2">Uncharacterized protein</fullName>
    </submittedName>
</protein>
<reference evidence="2" key="1">
    <citation type="submission" date="2023-06" db="EMBL/GenBank/DDBJ databases">
        <title>Genome-scale phylogeny and comparative genomics of the fungal order Sordariales.</title>
        <authorList>
            <consortium name="Lawrence Berkeley National Laboratory"/>
            <person name="Hensen N."/>
            <person name="Bonometti L."/>
            <person name="Westerberg I."/>
            <person name="Brannstrom I.O."/>
            <person name="Guillou S."/>
            <person name="Cros-Aarteil S."/>
            <person name="Calhoun S."/>
            <person name="Haridas S."/>
            <person name="Kuo A."/>
            <person name="Mondo S."/>
            <person name="Pangilinan J."/>
            <person name="Riley R."/>
            <person name="Labutti K."/>
            <person name="Andreopoulos B."/>
            <person name="Lipzen A."/>
            <person name="Chen C."/>
            <person name="Yanf M."/>
            <person name="Daum C."/>
            <person name="Ng V."/>
            <person name="Clum A."/>
            <person name="Steindorff A."/>
            <person name="Ohm R."/>
            <person name="Martin F."/>
            <person name="Silar P."/>
            <person name="Natvig D."/>
            <person name="Lalanne C."/>
            <person name="Gautier V."/>
            <person name="Ament-Velasquez S.L."/>
            <person name="Kruys A."/>
            <person name="Hutchinson M.I."/>
            <person name="Powell A.J."/>
            <person name="Barry K."/>
            <person name="Miller A.N."/>
            <person name="Grigoriev I.V."/>
            <person name="Debuchy R."/>
            <person name="Gladieux P."/>
            <person name="Thoren M.H."/>
            <person name="Johannesson H."/>
        </authorList>
    </citation>
    <scope>NUCLEOTIDE SEQUENCE</scope>
    <source>
        <strain evidence="2">SMH2532-1</strain>
    </source>
</reference>
<gene>
    <name evidence="2" type="ORF">B0T16DRAFT_419447</name>
</gene>
<proteinExistence type="predicted"/>
<evidence type="ECO:0000313" key="2">
    <source>
        <dbReference type="EMBL" id="KAK0641223.1"/>
    </source>
</evidence>
<feature type="compositionally biased region" description="Basic residues" evidence="1">
    <location>
        <begin position="116"/>
        <end position="125"/>
    </location>
</feature>
<evidence type="ECO:0000313" key="3">
    <source>
        <dbReference type="Proteomes" id="UP001174936"/>
    </source>
</evidence>
<comment type="caution">
    <text evidence="2">The sequence shown here is derived from an EMBL/GenBank/DDBJ whole genome shotgun (WGS) entry which is preliminary data.</text>
</comment>
<dbReference type="Proteomes" id="UP001174936">
    <property type="component" value="Unassembled WGS sequence"/>
</dbReference>
<feature type="compositionally biased region" description="Polar residues" evidence="1">
    <location>
        <begin position="72"/>
        <end position="82"/>
    </location>
</feature>
<accession>A0AA39XVV5</accession>
<feature type="region of interest" description="Disordered" evidence="1">
    <location>
        <begin position="1"/>
        <end position="128"/>
    </location>
</feature>
<keyword evidence="3" id="KW-1185">Reference proteome</keyword>